<dbReference type="CDD" id="cd00430">
    <property type="entry name" value="PLPDE_III_AR"/>
    <property type="match status" value="1"/>
</dbReference>
<dbReference type="InterPro" id="IPR000821">
    <property type="entry name" value="Ala_racemase"/>
</dbReference>
<accession>A0A8J2V9N7</accession>
<evidence type="ECO:0000256" key="6">
    <source>
        <dbReference type="PIRSR" id="PIRSR600821-50"/>
    </source>
</evidence>
<dbReference type="Pfam" id="PF01168">
    <property type="entry name" value="Ala_racemase_N"/>
    <property type="match status" value="1"/>
</dbReference>
<evidence type="ECO:0000313" key="10">
    <source>
        <dbReference type="Proteomes" id="UP000652231"/>
    </source>
</evidence>
<dbReference type="GO" id="GO:0030170">
    <property type="term" value="F:pyridoxal phosphate binding"/>
    <property type="evidence" value="ECO:0007669"/>
    <property type="project" value="UniProtKB-UniRule"/>
</dbReference>
<feature type="active site" description="Proton acceptor; specific for L-alanine" evidence="5">
    <location>
        <position position="278"/>
    </location>
</feature>
<comment type="pathway">
    <text evidence="5">Amino-acid biosynthesis; D-alanine biosynthesis; D-alanine from L-alanine: step 1/1.</text>
</comment>
<dbReference type="AlphaFoldDB" id="A0A8J2V9N7"/>
<dbReference type="Proteomes" id="UP000652231">
    <property type="component" value="Unassembled WGS sequence"/>
</dbReference>
<feature type="domain" description="Alanine racemase C-terminal" evidence="8">
    <location>
        <begin position="257"/>
        <end position="385"/>
    </location>
</feature>
<keyword evidence="4 5" id="KW-0413">Isomerase</keyword>
<evidence type="ECO:0000256" key="7">
    <source>
        <dbReference type="PIRSR" id="PIRSR600821-52"/>
    </source>
</evidence>
<comment type="caution">
    <text evidence="9">The sequence shown here is derived from an EMBL/GenBank/DDBJ whole genome shotgun (WGS) entry which is preliminary data.</text>
</comment>
<name>A0A8J2V9N7_9FLAO</name>
<dbReference type="PANTHER" id="PTHR30511">
    <property type="entry name" value="ALANINE RACEMASE"/>
    <property type="match status" value="1"/>
</dbReference>
<reference evidence="9" key="1">
    <citation type="journal article" date="2014" name="Int. J. Syst. Evol. Microbiol.">
        <title>Complete genome sequence of Corynebacterium casei LMG S-19264T (=DSM 44701T), isolated from a smear-ripened cheese.</title>
        <authorList>
            <consortium name="US DOE Joint Genome Institute (JGI-PGF)"/>
            <person name="Walter F."/>
            <person name="Albersmeier A."/>
            <person name="Kalinowski J."/>
            <person name="Ruckert C."/>
        </authorList>
    </citation>
    <scope>NUCLEOTIDE SEQUENCE</scope>
    <source>
        <strain evidence="9">CGMCC 1.12924</strain>
    </source>
</reference>
<dbReference type="Pfam" id="PF00842">
    <property type="entry name" value="Ala_racemase_C"/>
    <property type="match status" value="1"/>
</dbReference>
<dbReference type="PRINTS" id="PR00992">
    <property type="entry name" value="ALARACEMASE"/>
</dbReference>
<dbReference type="SUPFAM" id="SSF51419">
    <property type="entry name" value="PLP-binding barrel"/>
    <property type="match status" value="1"/>
</dbReference>
<evidence type="ECO:0000256" key="3">
    <source>
        <dbReference type="ARBA" id="ARBA00022898"/>
    </source>
</evidence>
<dbReference type="GO" id="GO:0005829">
    <property type="term" value="C:cytosol"/>
    <property type="evidence" value="ECO:0007669"/>
    <property type="project" value="TreeGrafter"/>
</dbReference>
<dbReference type="InterPro" id="IPR029066">
    <property type="entry name" value="PLP-binding_barrel"/>
</dbReference>
<evidence type="ECO:0000259" key="8">
    <source>
        <dbReference type="SMART" id="SM01005"/>
    </source>
</evidence>
<dbReference type="SUPFAM" id="SSF50621">
    <property type="entry name" value="Alanine racemase C-terminal domain-like"/>
    <property type="match status" value="1"/>
</dbReference>
<organism evidence="9 10">
    <name type="scientific">Planktosalinus lacus</name>
    <dbReference type="NCBI Taxonomy" id="1526573"/>
    <lineage>
        <taxon>Bacteria</taxon>
        <taxon>Pseudomonadati</taxon>
        <taxon>Bacteroidota</taxon>
        <taxon>Flavobacteriia</taxon>
        <taxon>Flavobacteriales</taxon>
        <taxon>Flavobacteriaceae</taxon>
        <taxon>Planktosalinus</taxon>
    </lineage>
</organism>
<dbReference type="GO" id="GO:0008784">
    <property type="term" value="F:alanine racemase activity"/>
    <property type="evidence" value="ECO:0007669"/>
    <property type="project" value="UniProtKB-UniRule"/>
</dbReference>
<dbReference type="Gene3D" id="2.40.37.10">
    <property type="entry name" value="Lyase, Ornithine Decarboxylase, Chain A, domain 1"/>
    <property type="match status" value="1"/>
</dbReference>
<dbReference type="GO" id="GO:0030632">
    <property type="term" value="P:D-alanine biosynthetic process"/>
    <property type="evidence" value="ECO:0007669"/>
    <property type="project" value="UniProtKB-UniRule"/>
</dbReference>
<dbReference type="PANTHER" id="PTHR30511:SF0">
    <property type="entry name" value="ALANINE RACEMASE, CATABOLIC-RELATED"/>
    <property type="match status" value="1"/>
</dbReference>
<keyword evidence="10" id="KW-1185">Reference proteome</keyword>
<reference evidence="9" key="2">
    <citation type="submission" date="2020-09" db="EMBL/GenBank/DDBJ databases">
        <authorList>
            <person name="Sun Q."/>
            <person name="Zhou Y."/>
        </authorList>
    </citation>
    <scope>NUCLEOTIDE SEQUENCE</scope>
    <source>
        <strain evidence="9">CGMCC 1.12924</strain>
    </source>
</reference>
<dbReference type="HAMAP" id="MF_01201">
    <property type="entry name" value="Ala_racemase"/>
    <property type="match status" value="1"/>
</dbReference>
<comment type="catalytic activity">
    <reaction evidence="1 5">
        <text>L-alanine = D-alanine</text>
        <dbReference type="Rhea" id="RHEA:20249"/>
        <dbReference type="ChEBI" id="CHEBI:57416"/>
        <dbReference type="ChEBI" id="CHEBI:57972"/>
        <dbReference type="EC" id="5.1.1.1"/>
    </reaction>
</comment>
<evidence type="ECO:0000256" key="5">
    <source>
        <dbReference type="HAMAP-Rule" id="MF_01201"/>
    </source>
</evidence>
<evidence type="ECO:0000313" key="9">
    <source>
        <dbReference type="EMBL" id="GGD87232.1"/>
    </source>
</evidence>
<sequence length="386" mass="43636">MPLDLHTSHIEISKAAYKHNINFLRSFLGEGVKISSVVKGNAYGHSIELFAPLAEENGVDHFSVFSADEAYNVQKASKQRSDIMIMGSVEDEQLEWAIEQDISCYIFDLKRLKQAVSFAKKTRKKAKIHIEVETGMHRTGFDVDEWQEVAETLKAHNDVLIFKGLCTHFAGAEEIANYYRIKQQQQNFRRAKRYFKDFGLEPQLIHTACSAATLRYPQTQGDMVRLGIVQYGFFPTKEVLIHFLEKAKTKEDPLQRLLSWKSKVMDVKNVKTGDFVGYGTSFMAGQPMKIATIPVGYSHGFSRSLSNQGRVLINGQRVPVIGVVNMNMMTVDVTHLDTIEKGDEVVLIGKQGDLEIGVSSFSEFSNQVNYEMLTRLPAEIPRIMVD</sequence>
<keyword evidence="3 5" id="KW-0663">Pyridoxal phosphate</keyword>
<evidence type="ECO:0000256" key="4">
    <source>
        <dbReference type="ARBA" id="ARBA00023235"/>
    </source>
</evidence>
<dbReference type="NCBIfam" id="TIGR00492">
    <property type="entry name" value="alr"/>
    <property type="match status" value="1"/>
</dbReference>
<evidence type="ECO:0000256" key="2">
    <source>
        <dbReference type="ARBA" id="ARBA00001933"/>
    </source>
</evidence>
<dbReference type="InterPro" id="IPR009006">
    <property type="entry name" value="Ala_racemase/Decarboxylase_C"/>
</dbReference>
<dbReference type="SMART" id="SM01005">
    <property type="entry name" value="Ala_racemase_C"/>
    <property type="match status" value="1"/>
</dbReference>
<feature type="active site" description="Proton acceptor; specific for D-alanine" evidence="5">
    <location>
        <position position="39"/>
    </location>
</feature>
<comment type="similarity">
    <text evidence="5">Belongs to the alanine racemase family.</text>
</comment>
<feature type="binding site" evidence="5 7">
    <location>
        <position position="326"/>
    </location>
    <ligand>
        <name>substrate</name>
    </ligand>
</feature>
<comment type="function">
    <text evidence="5">Catalyzes the interconversion of L-alanine and D-alanine. May also act on other amino acids.</text>
</comment>
<proteinExistence type="inferred from homology"/>
<gene>
    <name evidence="9" type="primary">alr</name>
    <name evidence="9" type="ORF">GCM10011312_09120</name>
</gene>
<dbReference type="InterPro" id="IPR001608">
    <property type="entry name" value="Ala_racemase_N"/>
</dbReference>
<dbReference type="EMBL" id="BMGK01000003">
    <property type="protein sequence ID" value="GGD87232.1"/>
    <property type="molecule type" value="Genomic_DNA"/>
</dbReference>
<protein>
    <recommendedName>
        <fullName evidence="5">Alanine racemase</fullName>
        <ecNumber evidence="5">5.1.1.1</ecNumber>
    </recommendedName>
</protein>
<dbReference type="RefSeq" id="WP_188439949.1">
    <property type="nucleotide sequence ID" value="NZ_BMGK01000003.1"/>
</dbReference>
<dbReference type="UniPathway" id="UPA00042">
    <property type="reaction ID" value="UER00497"/>
</dbReference>
<dbReference type="EC" id="5.1.1.1" evidence="5"/>
<comment type="cofactor">
    <cofactor evidence="2 5 6">
        <name>pyridoxal 5'-phosphate</name>
        <dbReference type="ChEBI" id="CHEBI:597326"/>
    </cofactor>
</comment>
<evidence type="ECO:0000256" key="1">
    <source>
        <dbReference type="ARBA" id="ARBA00000316"/>
    </source>
</evidence>
<dbReference type="FunFam" id="3.20.20.10:FF:000002">
    <property type="entry name" value="Alanine racemase"/>
    <property type="match status" value="1"/>
</dbReference>
<dbReference type="Gene3D" id="3.20.20.10">
    <property type="entry name" value="Alanine racemase"/>
    <property type="match status" value="1"/>
</dbReference>
<feature type="modified residue" description="N6-(pyridoxal phosphate)lysine" evidence="5 6">
    <location>
        <position position="39"/>
    </location>
</feature>
<feature type="binding site" evidence="5 7">
    <location>
        <position position="138"/>
    </location>
    <ligand>
        <name>substrate</name>
    </ligand>
</feature>
<dbReference type="InterPro" id="IPR011079">
    <property type="entry name" value="Ala_racemase_C"/>
</dbReference>